<accession>A0A8C2VXC9</accession>
<evidence type="ECO:0000256" key="1">
    <source>
        <dbReference type="ARBA" id="ARBA00004606"/>
    </source>
</evidence>
<protein>
    <submittedName>
        <fullName evidence="10">C-type lectin domain family 2 member F-like</fullName>
    </submittedName>
</protein>
<evidence type="ECO:0000256" key="5">
    <source>
        <dbReference type="ARBA" id="ARBA00022989"/>
    </source>
</evidence>
<evidence type="ECO:0000256" key="2">
    <source>
        <dbReference type="ARBA" id="ARBA00022692"/>
    </source>
</evidence>
<feature type="domain" description="C-type lectin" evidence="9">
    <location>
        <begin position="68"/>
        <end position="172"/>
    </location>
</feature>
<dbReference type="Ensembl" id="ENSCLAT00000022243.1">
    <property type="protein sequence ID" value="ENSCLAP00000022039.1"/>
    <property type="gene ID" value="ENSCLAG00000015097.1"/>
</dbReference>
<evidence type="ECO:0000256" key="3">
    <source>
        <dbReference type="ARBA" id="ARBA00022734"/>
    </source>
</evidence>
<keyword evidence="6 8" id="KW-0472">Membrane</keyword>
<dbReference type="Pfam" id="PF00059">
    <property type="entry name" value="Lectin_C"/>
    <property type="match status" value="1"/>
</dbReference>
<evidence type="ECO:0000256" key="6">
    <source>
        <dbReference type="ARBA" id="ARBA00023136"/>
    </source>
</evidence>
<dbReference type="GeneID" id="102010985"/>
<keyword evidence="4" id="KW-0735">Signal-anchor</keyword>
<dbReference type="PANTHER" id="PTHR46784:SF1">
    <property type="entry name" value="KILLER CELL LECTIN-LIKE RECEPTOR SUBFAMILY B MEMBER 1"/>
    <property type="match status" value="1"/>
</dbReference>
<evidence type="ECO:0000313" key="10">
    <source>
        <dbReference type="Ensembl" id="ENSCLAP00000022039.1"/>
    </source>
</evidence>
<keyword evidence="7" id="KW-1015">Disulfide bond</keyword>
<dbReference type="GeneTree" id="ENSGT00940000164437"/>
<dbReference type="InterPro" id="IPR001304">
    <property type="entry name" value="C-type_lectin-like"/>
</dbReference>
<evidence type="ECO:0000256" key="7">
    <source>
        <dbReference type="ARBA" id="ARBA00023157"/>
    </source>
</evidence>
<dbReference type="GO" id="GO:0009986">
    <property type="term" value="C:cell surface"/>
    <property type="evidence" value="ECO:0007669"/>
    <property type="project" value="TreeGrafter"/>
</dbReference>
<keyword evidence="3" id="KW-0430">Lectin</keyword>
<keyword evidence="5 8" id="KW-1133">Transmembrane helix</keyword>
<reference evidence="10" key="1">
    <citation type="submission" date="2025-08" db="UniProtKB">
        <authorList>
            <consortium name="Ensembl"/>
        </authorList>
    </citation>
    <scope>IDENTIFICATION</scope>
</reference>
<dbReference type="AlphaFoldDB" id="A0A8C2VXC9"/>
<evidence type="ECO:0000259" key="9">
    <source>
        <dbReference type="PROSITE" id="PS50041"/>
    </source>
</evidence>
<dbReference type="InterPro" id="IPR033992">
    <property type="entry name" value="NKR-like_CTLD"/>
</dbReference>
<feature type="transmembrane region" description="Helical" evidence="8">
    <location>
        <begin position="20"/>
        <end position="39"/>
    </location>
</feature>
<evidence type="ECO:0000313" key="11">
    <source>
        <dbReference type="Proteomes" id="UP000694398"/>
    </source>
</evidence>
<dbReference type="GO" id="GO:0030246">
    <property type="term" value="F:carbohydrate binding"/>
    <property type="evidence" value="ECO:0007669"/>
    <property type="project" value="UniProtKB-KW"/>
</dbReference>
<reference evidence="10" key="2">
    <citation type="submission" date="2025-09" db="UniProtKB">
        <authorList>
            <consortium name="Ensembl"/>
        </authorList>
    </citation>
    <scope>IDENTIFICATION</scope>
</reference>
<dbReference type="InterPro" id="IPR016187">
    <property type="entry name" value="CTDL_fold"/>
</dbReference>
<dbReference type="GO" id="GO:0038023">
    <property type="term" value="F:signaling receptor activity"/>
    <property type="evidence" value="ECO:0007669"/>
    <property type="project" value="TreeGrafter"/>
</dbReference>
<dbReference type="PROSITE" id="PS50041">
    <property type="entry name" value="C_TYPE_LECTIN_2"/>
    <property type="match status" value="1"/>
</dbReference>
<dbReference type="Proteomes" id="UP000694398">
    <property type="component" value="Unassembled WGS sequence"/>
</dbReference>
<dbReference type="InterPro" id="IPR051527">
    <property type="entry name" value="KLR_subfamily_B"/>
</dbReference>
<evidence type="ECO:0000256" key="8">
    <source>
        <dbReference type="SAM" id="Phobius"/>
    </source>
</evidence>
<dbReference type="PANTHER" id="PTHR46784">
    <property type="entry name" value="KILLER CELL LECTIN-LIKE RECEPTOR SUBFAMILY B MEMBER 1"/>
    <property type="match status" value="1"/>
</dbReference>
<dbReference type="OrthoDB" id="8935730at2759"/>
<keyword evidence="11" id="KW-1185">Reference proteome</keyword>
<dbReference type="CDD" id="cd03593">
    <property type="entry name" value="CLECT_NK_receptors_like"/>
    <property type="match status" value="1"/>
</dbReference>
<dbReference type="SMART" id="SM00034">
    <property type="entry name" value="CLECT"/>
    <property type="match status" value="1"/>
</dbReference>
<organism evidence="10 11">
    <name type="scientific">Chinchilla lanigera</name>
    <name type="common">Long-tailed chinchilla</name>
    <name type="synonym">Chinchilla villidera</name>
    <dbReference type="NCBI Taxonomy" id="34839"/>
    <lineage>
        <taxon>Eukaryota</taxon>
        <taxon>Metazoa</taxon>
        <taxon>Chordata</taxon>
        <taxon>Craniata</taxon>
        <taxon>Vertebrata</taxon>
        <taxon>Euteleostomi</taxon>
        <taxon>Mammalia</taxon>
        <taxon>Eutheria</taxon>
        <taxon>Euarchontoglires</taxon>
        <taxon>Glires</taxon>
        <taxon>Rodentia</taxon>
        <taxon>Hystricomorpha</taxon>
        <taxon>Chinchillidae</taxon>
        <taxon>Chinchilla</taxon>
    </lineage>
</organism>
<dbReference type="Gene3D" id="3.10.100.10">
    <property type="entry name" value="Mannose-Binding Protein A, subunit A"/>
    <property type="match status" value="1"/>
</dbReference>
<dbReference type="SUPFAM" id="SSF56436">
    <property type="entry name" value="C-type lectin-like"/>
    <property type="match status" value="1"/>
</dbReference>
<sequence length="178" mass="20516">MEGEEMENRRKRRVQVQRKMIILSVLLCGGLAVLLWMMLKFPKKMGIKIIKKNCTNDLRVCPPGWELLSQKCFFQSENEGTWSEGQRHCRKYLGSLAKIVSQAEMKSVAKHLDKSTYWIGLRKHLSDNIWRWMDGSHFNNWFRVSGSGNCAFVDTTGGSVTSCDGKRRYLCSRKSECG</sequence>
<gene>
    <name evidence="10" type="primary">LOC102010985</name>
</gene>
<dbReference type="OMA" id="CKVYSAS"/>
<comment type="subcellular location">
    <subcellularLocation>
        <location evidence="1">Membrane</location>
        <topology evidence="1">Single-pass type II membrane protein</topology>
    </subcellularLocation>
</comment>
<dbReference type="RefSeq" id="XP_013366820.1">
    <property type="nucleotide sequence ID" value="XM_013511366.1"/>
</dbReference>
<keyword evidence="2 8" id="KW-0812">Transmembrane</keyword>
<name>A0A8C2VXC9_CHILA</name>
<dbReference type="GO" id="GO:0005886">
    <property type="term" value="C:plasma membrane"/>
    <property type="evidence" value="ECO:0007669"/>
    <property type="project" value="TreeGrafter"/>
</dbReference>
<evidence type="ECO:0000256" key="4">
    <source>
        <dbReference type="ARBA" id="ARBA00022968"/>
    </source>
</evidence>
<dbReference type="GO" id="GO:0042269">
    <property type="term" value="P:regulation of natural killer cell mediated cytotoxicity"/>
    <property type="evidence" value="ECO:0007669"/>
    <property type="project" value="TreeGrafter"/>
</dbReference>
<dbReference type="InterPro" id="IPR016186">
    <property type="entry name" value="C-type_lectin-like/link_sf"/>
</dbReference>
<proteinExistence type="predicted"/>